<evidence type="ECO:0000259" key="3">
    <source>
        <dbReference type="Pfam" id="PF02517"/>
    </source>
</evidence>
<dbReference type="RefSeq" id="WP_024381550.1">
    <property type="nucleotide sequence ID" value="NZ_ALLE01000052.1"/>
</dbReference>
<keyword evidence="2" id="KW-0812">Transmembrane</keyword>
<dbReference type="PANTHER" id="PTHR39430:SF1">
    <property type="entry name" value="PROTEASE"/>
    <property type="match status" value="1"/>
</dbReference>
<protein>
    <submittedName>
        <fullName evidence="4">CAAX protease</fullName>
    </submittedName>
</protein>
<accession>A0A075SED1</accession>
<organism evidence="4 5">
    <name type="scientific">Streptococcus suis 6407</name>
    <dbReference type="NCBI Taxonomy" id="1214179"/>
    <lineage>
        <taxon>Bacteria</taxon>
        <taxon>Bacillati</taxon>
        <taxon>Bacillota</taxon>
        <taxon>Bacilli</taxon>
        <taxon>Lactobacillales</taxon>
        <taxon>Streptococcaceae</taxon>
        <taxon>Streptococcus</taxon>
    </lineage>
</organism>
<keyword evidence="2" id="KW-0472">Membrane</keyword>
<keyword evidence="4" id="KW-0378">Hydrolase</keyword>
<evidence type="ECO:0000256" key="1">
    <source>
        <dbReference type="ARBA" id="ARBA00009067"/>
    </source>
</evidence>
<dbReference type="HOGENOM" id="CLU_051806_1_1_9"/>
<dbReference type="GO" id="GO:0080120">
    <property type="term" value="P:CAAX-box protein maturation"/>
    <property type="evidence" value="ECO:0007669"/>
    <property type="project" value="UniProtKB-ARBA"/>
</dbReference>
<dbReference type="InterPro" id="IPR003675">
    <property type="entry name" value="Rce1/LyrA-like_dom"/>
</dbReference>
<dbReference type="GO" id="GO:0004175">
    <property type="term" value="F:endopeptidase activity"/>
    <property type="evidence" value="ECO:0007669"/>
    <property type="project" value="UniProtKB-ARBA"/>
</dbReference>
<feature type="transmembrane region" description="Helical" evidence="2">
    <location>
        <begin position="23"/>
        <end position="47"/>
    </location>
</feature>
<feature type="transmembrane region" description="Helical" evidence="2">
    <location>
        <begin position="265"/>
        <end position="284"/>
    </location>
</feature>
<dbReference type="AlphaFoldDB" id="A0A075SED1"/>
<keyword evidence="4" id="KW-0645">Protease</keyword>
<evidence type="ECO:0000256" key="2">
    <source>
        <dbReference type="SAM" id="Phobius"/>
    </source>
</evidence>
<feature type="transmembrane region" description="Helical" evidence="2">
    <location>
        <begin position="189"/>
        <end position="207"/>
    </location>
</feature>
<dbReference type="PATRIC" id="fig|1214179.4.peg.1302"/>
<keyword evidence="2" id="KW-1133">Transmembrane helix</keyword>
<reference evidence="4 5" key="1">
    <citation type="journal article" date="2014" name="Genome Announc.">
        <title>Whole-Genome Sequence of Streptococcus suis Serotype 4 Reference Strain 6407.</title>
        <authorList>
            <person name="Wang K."/>
            <person name="Chen J."/>
            <person name="Yao H."/>
            <person name="Lu C."/>
        </authorList>
    </citation>
    <scope>NUCLEOTIDE SEQUENCE [LARGE SCALE GENOMIC DNA]</scope>
    <source>
        <strain evidence="4">6407</strain>
    </source>
</reference>
<feature type="transmembrane region" description="Helical" evidence="2">
    <location>
        <begin position="96"/>
        <end position="119"/>
    </location>
</feature>
<evidence type="ECO:0000313" key="4">
    <source>
        <dbReference type="EMBL" id="AIG43722.1"/>
    </source>
</evidence>
<evidence type="ECO:0000313" key="5">
    <source>
        <dbReference type="Proteomes" id="UP000028185"/>
    </source>
</evidence>
<gene>
    <name evidence="4" type="ORF">ID09_06655</name>
</gene>
<dbReference type="Pfam" id="PF02517">
    <property type="entry name" value="Rce1-like"/>
    <property type="match status" value="1"/>
</dbReference>
<dbReference type="EMBL" id="CP008921">
    <property type="protein sequence ID" value="AIG43722.1"/>
    <property type="molecule type" value="Genomic_DNA"/>
</dbReference>
<feature type="domain" description="CAAX prenyl protease 2/Lysostaphin resistance protein A-like" evidence="3">
    <location>
        <begin position="133"/>
        <end position="225"/>
    </location>
</feature>
<comment type="similarity">
    <text evidence="1">Belongs to the UPF0177 family.</text>
</comment>
<dbReference type="PANTHER" id="PTHR39430">
    <property type="entry name" value="MEMBRANE-ASSOCIATED PROTEASE-RELATED"/>
    <property type="match status" value="1"/>
</dbReference>
<name>A0A075SED1_STRSU</name>
<dbReference type="GO" id="GO:0006508">
    <property type="term" value="P:proteolysis"/>
    <property type="evidence" value="ECO:0007669"/>
    <property type="project" value="UniProtKB-KW"/>
</dbReference>
<feature type="transmembrane region" description="Helical" evidence="2">
    <location>
        <begin position="59"/>
        <end position="76"/>
    </location>
</feature>
<dbReference type="Proteomes" id="UP000028185">
    <property type="component" value="Chromosome"/>
</dbReference>
<sequence length="291" mass="31638">MKTEFINEKAQSAFNLNIITSPIVAIILLLVGDSLGAVIFTPISFLLPFSETLSVSFELFAFAFISLMVISWARYIEKSPWVGLGFTKKGAGKDFLLGWGIGAAMLTTCTLIMWGLGAIEFTSIQFSTKLVGEFIILILAWSIQGTTEEILTRGWMFSSLSARHNIPIGIIVSSLFFTFLHLGNNAISLIPILDLTLFAVLACLIMLKTGNIWVIGGLHAAWNCFQGNVFAFPVSGTDAGQAFVQIGITGPEWLSGGKFGVEGSVISLLVQGIMISWLVYDLYFKPKTSSL</sequence>
<feature type="transmembrane region" description="Helical" evidence="2">
    <location>
        <begin position="164"/>
        <end position="182"/>
    </location>
</feature>
<proteinExistence type="inferred from homology"/>